<comment type="caution">
    <text evidence="1">The sequence shown here is derived from an EMBL/GenBank/DDBJ whole genome shotgun (WGS) entry which is preliminary data.</text>
</comment>
<proteinExistence type="predicted"/>
<evidence type="ECO:0000313" key="2">
    <source>
        <dbReference type="Proteomes" id="UP000253472"/>
    </source>
</evidence>
<dbReference type="EMBL" id="QLNQ01000029">
    <property type="protein sequence ID" value="RCK56272.1"/>
    <property type="molecule type" value="Genomic_DNA"/>
</dbReference>
<reference evidence="1 2" key="1">
    <citation type="submission" date="2018-06" db="EMBL/GenBank/DDBJ databases">
        <title>Whole genome sequencing of Candida tropicalis (genome annotated by CSBL at Korea University).</title>
        <authorList>
            <person name="Ahn J."/>
        </authorList>
    </citation>
    <scope>NUCLEOTIDE SEQUENCE [LARGE SCALE GENOMIC DNA]</scope>
    <source>
        <strain evidence="1 2">ATCC 20962</strain>
    </source>
</reference>
<dbReference type="Proteomes" id="UP000253472">
    <property type="component" value="Unassembled WGS sequence"/>
</dbReference>
<gene>
    <name evidence="1" type="ORF">Cantr_05718</name>
</gene>
<sequence length="76" mass="8658">MVSTRLDPKLVLDYRTYYSENPTADDLKLGEFMAKVMSDATDGGVEDSPDHYPDEETIKLSTPPTIYDAARHYGRW</sequence>
<protein>
    <submittedName>
        <fullName evidence="1">Uncharacterized protein</fullName>
    </submittedName>
</protein>
<evidence type="ECO:0000313" key="1">
    <source>
        <dbReference type="EMBL" id="RCK56272.1"/>
    </source>
</evidence>
<accession>A0A367XTY1</accession>
<keyword evidence="2" id="KW-1185">Reference proteome</keyword>
<name>A0A367XTY1_9ASCO</name>
<dbReference type="AlphaFoldDB" id="A0A367XTY1"/>
<organism evidence="1 2">
    <name type="scientific">Candida viswanathii</name>
    <dbReference type="NCBI Taxonomy" id="5486"/>
    <lineage>
        <taxon>Eukaryota</taxon>
        <taxon>Fungi</taxon>
        <taxon>Dikarya</taxon>
        <taxon>Ascomycota</taxon>
        <taxon>Saccharomycotina</taxon>
        <taxon>Pichiomycetes</taxon>
        <taxon>Debaryomycetaceae</taxon>
        <taxon>Candida/Lodderomyces clade</taxon>
        <taxon>Candida</taxon>
    </lineage>
</organism>